<dbReference type="Pfam" id="PF02801">
    <property type="entry name" value="Ketoacyl-synt_C"/>
    <property type="match status" value="1"/>
</dbReference>
<protein>
    <submittedName>
        <fullName evidence="11">Phthiocerol synthesis polyketide synthase type I PpsD</fullName>
        <ecNumber evidence="11">2.3.1.41</ecNumber>
    </submittedName>
</protein>
<dbReference type="SMART" id="SM00826">
    <property type="entry name" value="PKS_DH"/>
    <property type="match status" value="1"/>
</dbReference>
<dbReference type="InterPro" id="IPR036736">
    <property type="entry name" value="ACP-like_sf"/>
</dbReference>
<dbReference type="SUPFAM" id="SSF47336">
    <property type="entry name" value="ACP-like"/>
    <property type="match status" value="1"/>
</dbReference>
<feature type="compositionally biased region" description="Low complexity" evidence="7">
    <location>
        <begin position="1221"/>
        <end position="1233"/>
    </location>
</feature>
<dbReference type="GO" id="GO:0006633">
    <property type="term" value="P:fatty acid biosynthetic process"/>
    <property type="evidence" value="ECO:0007669"/>
    <property type="project" value="InterPro"/>
</dbReference>
<dbReference type="Pfam" id="PF16197">
    <property type="entry name" value="KAsynt_C_assoc"/>
    <property type="match status" value="1"/>
</dbReference>
<feature type="domain" description="Ketosynthase family 3 (KS3)" evidence="9">
    <location>
        <begin position="13"/>
        <end position="426"/>
    </location>
</feature>
<dbReference type="InterPro" id="IPR050091">
    <property type="entry name" value="PKS_NRPS_Biosynth_Enz"/>
</dbReference>
<evidence type="ECO:0000259" key="9">
    <source>
        <dbReference type="PROSITE" id="PS52004"/>
    </source>
</evidence>
<dbReference type="InterPro" id="IPR016035">
    <property type="entry name" value="Acyl_Trfase/lysoPLipase"/>
</dbReference>
<proteinExistence type="predicted"/>
<dbReference type="GO" id="GO:0004312">
    <property type="term" value="F:fatty acid synthase activity"/>
    <property type="evidence" value="ECO:0007669"/>
    <property type="project" value="TreeGrafter"/>
</dbReference>
<dbReference type="SMART" id="SM00827">
    <property type="entry name" value="PKS_AT"/>
    <property type="match status" value="1"/>
</dbReference>
<dbReference type="FunFam" id="3.40.366.10:FF:000002">
    <property type="entry name" value="Probable polyketide synthase 2"/>
    <property type="match status" value="1"/>
</dbReference>
<dbReference type="InterPro" id="IPR001227">
    <property type="entry name" value="Ac_transferase_dom_sf"/>
</dbReference>
<dbReference type="Gene3D" id="3.30.70.3290">
    <property type="match status" value="1"/>
</dbReference>
<reference evidence="11 12" key="1">
    <citation type="journal article" date="2016" name="Genome Announc.">
        <title>Complete Genome and Plasmid Sequences for Rhodococcus fascians D188 and Draft Sequences for Rhodococcus Isolates PBTS 1 and PBTS 2.</title>
        <authorList>
            <person name="Stamler R.A."/>
            <person name="Vereecke D."/>
            <person name="Zhang Y."/>
            <person name="Schilkey F."/>
            <person name="Devitt N."/>
            <person name="Randall J.J."/>
        </authorList>
    </citation>
    <scope>NUCLEOTIDE SEQUENCE [LARGE SCALE GENOMIC DNA]</scope>
    <source>
        <strain evidence="11 12">PBTS2</strain>
    </source>
</reference>
<evidence type="ECO:0000256" key="3">
    <source>
        <dbReference type="ARBA" id="ARBA00022679"/>
    </source>
</evidence>
<dbReference type="InterPro" id="IPR018201">
    <property type="entry name" value="Ketoacyl_synth_AS"/>
</dbReference>
<feature type="region of interest" description="Disordered" evidence="7">
    <location>
        <begin position="1196"/>
        <end position="1261"/>
    </location>
</feature>
<keyword evidence="3 11" id="KW-0808">Transferase</keyword>
<dbReference type="Proteomes" id="UP000076038">
    <property type="component" value="Chromosome"/>
</dbReference>
<dbReference type="InterPro" id="IPR049900">
    <property type="entry name" value="PKS_mFAS_DH"/>
</dbReference>
<keyword evidence="12" id="KW-1185">Reference proteome</keyword>
<evidence type="ECO:0000313" key="12">
    <source>
        <dbReference type="Proteomes" id="UP000076038"/>
    </source>
</evidence>
<dbReference type="InterPro" id="IPR020807">
    <property type="entry name" value="PKS_DH"/>
</dbReference>
<dbReference type="OrthoDB" id="4516163at2"/>
<keyword evidence="5 11" id="KW-0012">Acyltransferase</keyword>
<dbReference type="Gene3D" id="1.10.1200.10">
    <property type="entry name" value="ACP-like"/>
    <property type="match status" value="1"/>
</dbReference>
<dbReference type="PANTHER" id="PTHR43775">
    <property type="entry name" value="FATTY ACID SYNTHASE"/>
    <property type="match status" value="1"/>
</dbReference>
<keyword evidence="2" id="KW-0597">Phosphoprotein</keyword>
<dbReference type="PROSITE" id="PS00606">
    <property type="entry name" value="KS3_1"/>
    <property type="match status" value="1"/>
</dbReference>
<dbReference type="InterPro" id="IPR016036">
    <property type="entry name" value="Malonyl_transacylase_ACP-bd"/>
</dbReference>
<dbReference type="GO" id="GO:0031177">
    <property type="term" value="F:phosphopantetheine binding"/>
    <property type="evidence" value="ECO:0007669"/>
    <property type="project" value="InterPro"/>
</dbReference>
<dbReference type="InterPro" id="IPR020806">
    <property type="entry name" value="PKS_PP-bd"/>
</dbReference>
<dbReference type="PROSITE" id="PS52019">
    <property type="entry name" value="PKS_MFAS_DH"/>
    <property type="match status" value="1"/>
</dbReference>
<dbReference type="SMART" id="SM00825">
    <property type="entry name" value="PKS_KS"/>
    <property type="match status" value="1"/>
</dbReference>
<organism evidence="11 12">
    <name type="scientific">Rhodococcoides fascians</name>
    <name type="common">Rhodococcus fascians</name>
    <dbReference type="NCBI Taxonomy" id="1828"/>
    <lineage>
        <taxon>Bacteria</taxon>
        <taxon>Bacillati</taxon>
        <taxon>Actinomycetota</taxon>
        <taxon>Actinomycetes</taxon>
        <taxon>Mycobacteriales</taxon>
        <taxon>Nocardiaceae</taxon>
        <taxon>Rhodococcoides</taxon>
    </lineage>
</organism>
<evidence type="ECO:0000256" key="4">
    <source>
        <dbReference type="ARBA" id="ARBA00023268"/>
    </source>
</evidence>
<feature type="domain" description="Carrier" evidence="8">
    <location>
        <begin position="1262"/>
        <end position="1339"/>
    </location>
</feature>
<dbReference type="CDD" id="cd00833">
    <property type="entry name" value="PKS"/>
    <property type="match status" value="1"/>
</dbReference>
<dbReference type="Pfam" id="PF00109">
    <property type="entry name" value="ketoacyl-synt"/>
    <property type="match status" value="1"/>
</dbReference>
<dbReference type="InterPro" id="IPR014030">
    <property type="entry name" value="Ketoacyl_synth_N"/>
</dbReference>
<reference evidence="12" key="2">
    <citation type="submission" date="2016-04" db="EMBL/GenBank/DDBJ databases">
        <title>Complete Genome and Plasmid Sequences for Rhodococcus fascians D188 and Draft Sequences for Rhodococcus spp. Isolates PBTS 1 and PBTS 2.</title>
        <authorList>
            <person name="Stamer R."/>
            <person name="Vereecke D."/>
            <person name="Zhang Y."/>
            <person name="Schilkey F."/>
            <person name="Devitt N."/>
            <person name="Randall J."/>
        </authorList>
    </citation>
    <scope>NUCLEOTIDE SEQUENCE [LARGE SCALE GENOMIC DNA]</scope>
    <source>
        <strain evidence="12">PBTS2</strain>
    </source>
</reference>
<dbReference type="InterPro" id="IPR014043">
    <property type="entry name" value="Acyl_transferase_dom"/>
</dbReference>
<evidence type="ECO:0000259" key="10">
    <source>
        <dbReference type="PROSITE" id="PS52019"/>
    </source>
</evidence>
<dbReference type="SUPFAM" id="SSF52151">
    <property type="entry name" value="FabD/lysophospholipase-like"/>
    <property type="match status" value="1"/>
</dbReference>
<dbReference type="Pfam" id="PF00550">
    <property type="entry name" value="PP-binding"/>
    <property type="match status" value="1"/>
</dbReference>
<sequence length="1346" mass="143412">MRKRPTDSDSNVEGGIAIVGMACRAPGVHGVDEYWNLLVEGVDAICDVPANRFRVDETDDPRMRRGGFVDNVAGFDAEFFSISPREAESMDPQQRLLLECVWEAFEDAGHPRQKWQGTNTGVFVGTDTSNYWERRHRSDPNVYGVMGGGARSSMAGRVSYVFDLNGPALSIDSACASSLSAVHLASRSLRDGECTAAIAAGVHLILGPWESRAFSDAGMLSPDNRCKFGDADADGFVRSEGIGVLLLRPLADALADGDPIHAVIAGSGSSNDGSGSDLFMAPARSGQRLMLERAYADARIDPRTVAFVEAHGTGTQAGDPVELGALHDVLGRDRSKSNPLYVGSVKTNIGHAEAAAGILGTIKAVLASKHRVIPANLNFVQPNPEIDWDAMSIRIPTEATPLGDHEVVGVNAFGVSGTNVHVVLAPAPAPNPTPRTDASRIESGNAHLLTLSAGTEEALRDTIRFHLAYFGAGGSGADVALADICHTAAMRRTHHVARAAVVGETHGEISEALRAILHDPPERLPRIPRRVVFVFPGQGSQWFGMGRDLLATSPAFRSAVLECEQAIFDAAGWSLIDALTDDTQQWDRIDVVQPSLWAMQVALARTWQRFGVDPSIVVGHSMGEVAAACISGALSVADGARIMCLRSSAMSTVSGEGAMLVVGAPATVMEQWITDNNTDVVVAVVNSSTSTVISGPTTHIDDAEKNLDAAGYFVRRVAVDVASHSPQMDPLTRPLAADLADLSPRTTEIDFFSTVVAARIDGAELDADYWASNLRNRVRFEEAISNIAADRPTVFVEISPHPLLSSAIRDNDSATDSVTVSTTTRNQPERAEILQNVAALYAAGIDIDFAALYENGRCVPMPRYAWQRERFWLDDAFDTNSIPTADTPKQTHPIILNAAQSPYLDEHVLLGSPMISGATMIEHARRVAVSILGTDHVTIRDAHFFEPLFTADSALFIDAHMQSENEVRCELIDDRGVRYFECTIDDSVDSAPVTVTPVHGSTVLGSDFYTAAQAGGLDWGPRLRGVQAVHRERGALSANVVRPDVLEDDGSPLHPALIEACLTPLLALLERPGWMVAEHIDRIRILGSATTMTSHITLRDNGVDGTTRADVVVLDERNETMAELTGVNVRTSAPIDSQWRPNEVATEVAGPLVPQATIAPAPSAGSSIVLSGDLDIVEPTSGLRIRLSGRIEVNPVGTADTRLPAPTPAGTGTAPSPPSAPQLAAPRSAEPARSPVPPAAPAASSVPAAKTSAAQQNSAETATDVDVLDLLMTTVASTLRKPKAKLSADSRARDIGLDSIMSLEVKTRLQSDLTVDIPAKLLLQAASLRDAADTIAALRDSRELRQ</sequence>
<dbReference type="InterPro" id="IPR020841">
    <property type="entry name" value="PKS_Beta-ketoAc_synthase_dom"/>
</dbReference>
<name>A0A143QH17_RHOFA</name>
<dbReference type="EC" id="2.3.1.41" evidence="11"/>
<accession>A0A143QH17</accession>
<dbReference type="Gene3D" id="3.40.47.10">
    <property type="match status" value="1"/>
</dbReference>
<dbReference type="InterPro" id="IPR032821">
    <property type="entry name" value="PKS_assoc"/>
</dbReference>
<keyword evidence="4" id="KW-0511">Multifunctional enzyme</keyword>
<dbReference type="Gene3D" id="3.10.129.120">
    <property type="match status" value="1"/>
</dbReference>
<dbReference type="SUPFAM" id="SSF53901">
    <property type="entry name" value="Thiolase-like"/>
    <property type="match status" value="1"/>
</dbReference>
<feature type="domain" description="PKS/mFAS DH" evidence="10">
    <location>
        <begin position="875"/>
        <end position="1138"/>
    </location>
</feature>
<evidence type="ECO:0000256" key="1">
    <source>
        <dbReference type="ARBA" id="ARBA00022450"/>
    </source>
</evidence>
<evidence type="ECO:0000259" key="8">
    <source>
        <dbReference type="PROSITE" id="PS50075"/>
    </source>
</evidence>
<dbReference type="SUPFAM" id="SSF55048">
    <property type="entry name" value="Probable ACP-binding domain of malonyl-CoA ACP transacylase"/>
    <property type="match status" value="1"/>
</dbReference>
<dbReference type="PATRIC" id="fig|1653479.3.peg.1159"/>
<keyword evidence="1" id="KW-0596">Phosphopantetheine</keyword>
<dbReference type="PROSITE" id="PS50075">
    <property type="entry name" value="CARRIER"/>
    <property type="match status" value="1"/>
</dbReference>
<feature type="compositionally biased region" description="Low complexity" evidence="7">
    <location>
        <begin position="1241"/>
        <end position="1254"/>
    </location>
</feature>
<dbReference type="Pfam" id="PF00698">
    <property type="entry name" value="Acyl_transf_1"/>
    <property type="match status" value="1"/>
</dbReference>
<evidence type="ECO:0000313" key="11">
    <source>
        <dbReference type="EMBL" id="AMY22453.1"/>
    </source>
</evidence>
<dbReference type="InterPro" id="IPR014031">
    <property type="entry name" value="Ketoacyl_synth_C"/>
</dbReference>
<dbReference type="SMART" id="SM00823">
    <property type="entry name" value="PKS_PP"/>
    <property type="match status" value="1"/>
</dbReference>
<evidence type="ECO:0000256" key="5">
    <source>
        <dbReference type="ARBA" id="ARBA00023315"/>
    </source>
</evidence>
<gene>
    <name evidence="11" type="primary">ppsD</name>
    <name evidence="11" type="ORF">A3Q41_01142</name>
</gene>
<dbReference type="InterPro" id="IPR016039">
    <property type="entry name" value="Thiolase-like"/>
</dbReference>
<dbReference type="InterPro" id="IPR009081">
    <property type="entry name" value="PP-bd_ACP"/>
</dbReference>
<dbReference type="InterPro" id="IPR049551">
    <property type="entry name" value="PKS_DH_C"/>
</dbReference>
<dbReference type="Gene3D" id="3.10.129.10">
    <property type="entry name" value="Hotdog Thioesterase"/>
    <property type="match status" value="1"/>
</dbReference>
<dbReference type="GO" id="GO:0004315">
    <property type="term" value="F:3-oxoacyl-[acyl-carrier-protein] synthase activity"/>
    <property type="evidence" value="ECO:0007669"/>
    <property type="project" value="UniProtKB-EC"/>
</dbReference>
<dbReference type="Gene3D" id="3.40.366.10">
    <property type="entry name" value="Malonyl-Coenzyme A Acyl Carrier Protein, domain 2"/>
    <property type="match status" value="1"/>
</dbReference>
<dbReference type="Pfam" id="PF14765">
    <property type="entry name" value="PS-DH"/>
    <property type="match status" value="1"/>
</dbReference>
<dbReference type="KEGG" id="rhs:A3Q41_01142"/>
<evidence type="ECO:0000256" key="6">
    <source>
        <dbReference type="PROSITE-ProRule" id="PRU01363"/>
    </source>
</evidence>
<feature type="region of interest" description="N-terminal hotdog fold" evidence="6">
    <location>
        <begin position="875"/>
        <end position="991"/>
    </location>
</feature>
<dbReference type="RefSeq" id="WP_082832173.1">
    <property type="nucleotide sequence ID" value="NZ_NOWH01000019.1"/>
</dbReference>
<comment type="caution">
    <text evidence="6">Lacks conserved residue(s) required for the propagation of feature annotation.</text>
</comment>
<dbReference type="PANTHER" id="PTHR43775:SF37">
    <property type="entry name" value="SI:DKEY-61P9.11"/>
    <property type="match status" value="1"/>
</dbReference>
<evidence type="ECO:0000256" key="2">
    <source>
        <dbReference type="ARBA" id="ARBA00022553"/>
    </source>
</evidence>
<feature type="region of interest" description="C-terminal hotdog fold" evidence="6">
    <location>
        <begin position="1000"/>
        <end position="1138"/>
    </location>
</feature>
<dbReference type="EMBL" id="CP015220">
    <property type="protein sequence ID" value="AMY22453.1"/>
    <property type="molecule type" value="Genomic_DNA"/>
</dbReference>
<evidence type="ECO:0000256" key="7">
    <source>
        <dbReference type="SAM" id="MobiDB-lite"/>
    </source>
</evidence>
<dbReference type="PROSITE" id="PS52004">
    <property type="entry name" value="KS3_2"/>
    <property type="match status" value="1"/>
</dbReference>